<keyword evidence="1" id="KW-0597">Phosphoprotein</keyword>
<dbReference type="InterPro" id="IPR001789">
    <property type="entry name" value="Sig_transdc_resp-reg_receiver"/>
</dbReference>
<dbReference type="FunFam" id="3.20.20.450:FF:000001">
    <property type="entry name" value="Cyclic di-GMP phosphodiesterase yahA"/>
    <property type="match status" value="1"/>
</dbReference>
<dbReference type="PANTHER" id="PTHR44757:SF2">
    <property type="entry name" value="BIOFILM ARCHITECTURE MAINTENANCE PROTEIN MBAA"/>
    <property type="match status" value="1"/>
</dbReference>
<feature type="domain" description="PAS" evidence="3">
    <location>
        <begin position="145"/>
        <end position="188"/>
    </location>
</feature>
<dbReference type="InterPro" id="IPR035919">
    <property type="entry name" value="EAL_sf"/>
</dbReference>
<evidence type="ECO:0000259" key="5">
    <source>
        <dbReference type="PROSITE" id="PS50887"/>
    </source>
</evidence>
<dbReference type="PANTHER" id="PTHR44757">
    <property type="entry name" value="DIGUANYLATE CYCLASE DGCP"/>
    <property type="match status" value="1"/>
</dbReference>
<dbReference type="SUPFAM" id="SSF141868">
    <property type="entry name" value="EAL domain-like"/>
    <property type="match status" value="1"/>
</dbReference>
<dbReference type="NCBIfam" id="TIGR00229">
    <property type="entry name" value="sensory_box"/>
    <property type="match status" value="1"/>
</dbReference>
<feature type="domain" description="GGDEF" evidence="5">
    <location>
        <begin position="283"/>
        <end position="421"/>
    </location>
</feature>
<dbReference type="Pfam" id="PF00072">
    <property type="entry name" value="Response_reg"/>
    <property type="match status" value="1"/>
</dbReference>
<dbReference type="EMBL" id="PQWO01000003">
    <property type="protein sequence ID" value="PZD74091.1"/>
    <property type="molecule type" value="Genomic_DNA"/>
</dbReference>
<evidence type="ECO:0000259" key="3">
    <source>
        <dbReference type="PROSITE" id="PS50112"/>
    </source>
</evidence>
<dbReference type="GO" id="GO:0006355">
    <property type="term" value="P:regulation of DNA-templated transcription"/>
    <property type="evidence" value="ECO:0007669"/>
    <property type="project" value="InterPro"/>
</dbReference>
<evidence type="ECO:0000259" key="4">
    <source>
        <dbReference type="PROSITE" id="PS50883"/>
    </source>
</evidence>
<feature type="modified residue" description="4-aspartylphosphate" evidence="1">
    <location>
        <position position="59"/>
    </location>
</feature>
<dbReference type="RefSeq" id="WP_110985311.1">
    <property type="nucleotide sequence ID" value="NZ_CAWNWM010000003.1"/>
</dbReference>
<dbReference type="Gene3D" id="3.30.70.270">
    <property type="match status" value="1"/>
</dbReference>
<dbReference type="FunFam" id="3.30.70.270:FF:000001">
    <property type="entry name" value="Diguanylate cyclase domain protein"/>
    <property type="match status" value="1"/>
</dbReference>
<dbReference type="Gene3D" id="3.20.20.450">
    <property type="entry name" value="EAL domain"/>
    <property type="match status" value="1"/>
</dbReference>
<dbReference type="InterPro" id="IPR043128">
    <property type="entry name" value="Rev_trsase/Diguanyl_cyclase"/>
</dbReference>
<dbReference type="InterPro" id="IPR052155">
    <property type="entry name" value="Biofilm_reg_signaling"/>
</dbReference>
<gene>
    <name evidence="6" type="ORF">C1752_01345</name>
</gene>
<sequence>MPTGSIKLLVIDDDPVDIKLLSTYLSGHPQLRFELQAAHSLSEGLSCLKQDDVDVVLLDLFLQDGGEGLPTFRRLYDHCRDIPIVILTGLQDESLAVCALREGAQDYLTKGNFDCNLLGRTIRYAIERHHLHTQIESQNQALRRSDHELRNLIERNIDGILILDENGTIQFANAAAAKLLGQPASEMVQECFGVPLVPNHMVEVEIPGSPEKSKNAELRVVELTWEGKKAYLASLRDVTQQKESEVTLQQLAYSDSLTHLANRALFMERLRQTLARAHRHCDRPFMVMFIDLDHFKQVNDTLGHSAGDQLLVHVSHQLQHCIRPEDTLARLGGDEFAIILEDITEVGDAIRIAERILGQLSQPYTLQGHDCLISGSIGIVSSQNQLTKTAYPDIESLLRDADIAMYRAKQEGKARYAVFDHRAQAKAMLEFELEAELRRAVAQQELCLFYQPIVRLKTGKICGFEALVRWKHPRRGLLVPGEFMPVAERTDLIAEIDTWVLQSACQQFQWWNTQGLSQQLGTVSVNVSGRRLAQKSFIEQTQQALHRSGLSPHHLQLEITEDIILTNTQTVVSSLEHLRALGCKLSIDDFGTGYSSLSRLHSFPLDTLKVDRSFLLQAARQQNHWSIVQAIINLSTDLGLSVVAEGIETNEQCDRLRQLSCSKGQGYLFSRPVTQEKATQLLRANQSYLEPVVCPTTALQYA</sequence>
<evidence type="ECO:0000259" key="2">
    <source>
        <dbReference type="PROSITE" id="PS50110"/>
    </source>
</evidence>
<comment type="caution">
    <text evidence="6">The sequence shown here is derived from an EMBL/GenBank/DDBJ whole genome shotgun (WGS) entry which is preliminary data.</text>
</comment>
<dbReference type="SUPFAM" id="SSF55073">
    <property type="entry name" value="Nucleotide cyclase"/>
    <property type="match status" value="1"/>
</dbReference>
<evidence type="ECO:0000313" key="7">
    <source>
        <dbReference type="Proteomes" id="UP000248857"/>
    </source>
</evidence>
<dbReference type="NCBIfam" id="TIGR00254">
    <property type="entry name" value="GGDEF"/>
    <property type="match status" value="1"/>
</dbReference>
<dbReference type="SMART" id="SM00052">
    <property type="entry name" value="EAL"/>
    <property type="match status" value="1"/>
</dbReference>
<dbReference type="Gene3D" id="3.40.50.2300">
    <property type="match status" value="1"/>
</dbReference>
<dbReference type="InterPro" id="IPR013767">
    <property type="entry name" value="PAS_fold"/>
</dbReference>
<dbReference type="PROSITE" id="PS50110">
    <property type="entry name" value="RESPONSE_REGULATORY"/>
    <property type="match status" value="1"/>
</dbReference>
<dbReference type="Proteomes" id="UP000248857">
    <property type="component" value="Unassembled WGS sequence"/>
</dbReference>
<dbReference type="GO" id="GO:0000160">
    <property type="term" value="P:phosphorelay signal transduction system"/>
    <property type="evidence" value="ECO:0007669"/>
    <property type="project" value="InterPro"/>
</dbReference>
<keyword evidence="7" id="KW-1185">Reference proteome</keyword>
<dbReference type="AlphaFoldDB" id="A0A2W1K0B8"/>
<dbReference type="Pfam" id="PF00990">
    <property type="entry name" value="GGDEF"/>
    <property type="match status" value="1"/>
</dbReference>
<reference evidence="6 7" key="1">
    <citation type="journal article" date="2018" name="Sci. Rep.">
        <title>A novel species of the marine cyanobacterium Acaryochloris with a unique pigment content and lifestyle.</title>
        <authorList>
            <person name="Partensky F."/>
            <person name="Six C."/>
            <person name="Ratin M."/>
            <person name="Garczarek L."/>
            <person name="Vaulot D."/>
            <person name="Probert I."/>
            <person name="Calteau A."/>
            <person name="Gourvil P."/>
            <person name="Marie D."/>
            <person name="Grebert T."/>
            <person name="Bouchier C."/>
            <person name="Le Panse S."/>
            <person name="Gachenot M."/>
            <person name="Rodriguez F."/>
            <person name="Garrido J.L."/>
        </authorList>
    </citation>
    <scope>NUCLEOTIDE SEQUENCE [LARGE SCALE GENOMIC DNA]</scope>
    <source>
        <strain evidence="6 7">RCC1774</strain>
    </source>
</reference>
<dbReference type="PROSITE" id="PS50112">
    <property type="entry name" value="PAS"/>
    <property type="match status" value="1"/>
</dbReference>
<dbReference type="OrthoDB" id="442691at2"/>
<dbReference type="SMART" id="SM00091">
    <property type="entry name" value="PAS"/>
    <property type="match status" value="1"/>
</dbReference>
<dbReference type="CDD" id="cd01949">
    <property type="entry name" value="GGDEF"/>
    <property type="match status" value="1"/>
</dbReference>
<dbReference type="InterPro" id="IPR001633">
    <property type="entry name" value="EAL_dom"/>
</dbReference>
<feature type="domain" description="EAL" evidence="4">
    <location>
        <begin position="430"/>
        <end position="686"/>
    </location>
</feature>
<dbReference type="CDD" id="cd00156">
    <property type="entry name" value="REC"/>
    <property type="match status" value="1"/>
</dbReference>
<dbReference type="SMART" id="SM00267">
    <property type="entry name" value="GGDEF"/>
    <property type="match status" value="1"/>
</dbReference>
<dbReference type="Pfam" id="PF00989">
    <property type="entry name" value="PAS"/>
    <property type="match status" value="1"/>
</dbReference>
<evidence type="ECO:0000313" key="6">
    <source>
        <dbReference type="EMBL" id="PZD74091.1"/>
    </source>
</evidence>
<dbReference type="Pfam" id="PF00563">
    <property type="entry name" value="EAL"/>
    <property type="match status" value="1"/>
</dbReference>
<proteinExistence type="predicted"/>
<dbReference type="PROSITE" id="PS50887">
    <property type="entry name" value="GGDEF"/>
    <property type="match status" value="1"/>
</dbReference>
<feature type="domain" description="Response regulatory" evidence="2">
    <location>
        <begin position="7"/>
        <end position="125"/>
    </location>
</feature>
<dbReference type="SMART" id="SM00448">
    <property type="entry name" value="REC"/>
    <property type="match status" value="1"/>
</dbReference>
<organism evidence="6 7">
    <name type="scientific">Acaryochloris thomasi RCC1774</name>
    <dbReference type="NCBI Taxonomy" id="1764569"/>
    <lineage>
        <taxon>Bacteria</taxon>
        <taxon>Bacillati</taxon>
        <taxon>Cyanobacteriota</taxon>
        <taxon>Cyanophyceae</taxon>
        <taxon>Acaryochloridales</taxon>
        <taxon>Acaryochloridaceae</taxon>
        <taxon>Acaryochloris</taxon>
        <taxon>Acaryochloris thomasi</taxon>
    </lineage>
</organism>
<dbReference type="PROSITE" id="PS50883">
    <property type="entry name" value="EAL"/>
    <property type="match status" value="1"/>
</dbReference>
<dbReference type="Gene3D" id="3.30.450.20">
    <property type="entry name" value="PAS domain"/>
    <property type="match status" value="1"/>
</dbReference>
<protein>
    <submittedName>
        <fullName evidence="6">Putative signaling protein</fullName>
    </submittedName>
</protein>
<dbReference type="SUPFAM" id="SSF52172">
    <property type="entry name" value="CheY-like"/>
    <property type="match status" value="1"/>
</dbReference>
<dbReference type="CDD" id="cd01948">
    <property type="entry name" value="EAL"/>
    <property type="match status" value="1"/>
</dbReference>
<dbReference type="InterPro" id="IPR029787">
    <property type="entry name" value="Nucleotide_cyclase"/>
</dbReference>
<dbReference type="SUPFAM" id="SSF55785">
    <property type="entry name" value="PYP-like sensor domain (PAS domain)"/>
    <property type="match status" value="1"/>
</dbReference>
<dbReference type="InterPro" id="IPR011006">
    <property type="entry name" value="CheY-like_superfamily"/>
</dbReference>
<evidence type="ECO:0000256" key="1">
    <source>
        <dbReference type="PROSITE-ProRule" id="PRU00169"/>
    </source>
</evidence>
<name>A0A2W1K0B8_9CYAN</name>
<dbReference type="InterPro" id="IPR000160">
    <property type="entry name" value="GGDEF_dom"/>
</dbReference>
<dbReference type="InterPro" id="IPR000014">
    <property type="entry name" value="PAS"/>
</dbReference>
<dbReference type="CDD" id="cd00130">
    <property type="entry name" value="PAS"/>
    <property type="match status" value="1"/>
</dbReference>
<accession>A0A2W1K0B8</accession>
<dbReference type="InterPro" id="IPR035965">
    <property type="entry name" value="PAS-like_dom_sf"/>
</dbReference>